<dbReference type="NCBIfam" id="NF038153">
    <property type="entry name" value="lant_leader_L1a"/>
    <property type="match status" value="1"/>
</dbReference>
<dbReference type="Proteomes" id="UP001199816">
    <property type="component" value="Unassembled WGS sequence"/>
</dbReference>
<evidence type="ECO:0000313" key="1">
    <source>
        <dbReference type="EMBL" id="MCD2424424.1"/>
    </source>
</evidence>
<dbReference type="RefSeq" id="WP_231006262.1">
    <property type="nucleotide sequence ID" value="NZ_JAJNEC010000005.1"/>
</dbReference>
<accession>A0ABS8PTN0</accession>
<reference evidence="1 2" key="1">
    <citation type="submission" date="2021-11" db="EMBL/GenBank/DDBJ databases">
        <title>Genomic of Niabella pedocola.</title>
        <authorList>
            <person name="Wu T."/>
        </authorList>
    </citation>
    <scope>NUCLEOTIDE SEQUENCE [LARGE SCALE GENOMIC DNA]</scope>
    <source>
        <strain evidence="1 2">JCM 31011</strain>
    </source>
</reference>
<dbReference type="InterPro" id="IPR058238">
    <property type="entry name" value="Lant_leader_dom"/>
</dbReference>
<comment type="caution">
    <text evidence="1">The sequence shown here is derived from an EMBL/GenBank/DDBJ whole genome shotgun (WGS) entry which is preliminary data.</text>
</comment>
<name>A0ABS8PTN0_9BACT</name>
<organism evidence="1 2">
    <name type="scientific">Niabella pedocola</name>
    <dbReference type="NCBI Taxonomy" id="1752077"/>
    <lineage>
        <taxon>Bacteria</taxon>
        <taxon>Pseudomonadati</taxon>
        <taxon>Bacteroidota</taxon>
        <taxon>Chitinophagia</taxon>
        <taxon>Chitinophagales</taxon>
        <taxon>Chitinophagaceae</taxon>
        <taxon>Niabella</taxon>
    </lineage>
</organism>
<protein>
    <submittedName>
        <fullName evidence="1">Class I lanthipeptide</fullName>
    </submittedName>
</protein>
<keyword evidence="2" id="KW-1185">Reference proteome</keyword>
<evidence type="ECO:0000313" key="2">
    <source>
        <dbReference type="Proteomes" id="UP001199816"/>
    </source>
</evidence>
<gene>
    <name evidence="1" type="ORF">LQ567_16715</name>
</gene>
<proteinExistence type="predicted"/>
<sequence>MKRKKLQLNKKIVANLSNLQKARIIGGEDTALTTSFFQCTGRGCCEETTPPETKAKSCGGSCAPAATCGDQPTCPLSCPPVICV</sequence>
<dbReference type="EMBL" id="JAJNEC010000005">
    <property type="protein sequence ID" value="MCD2424424.1"/>
    <property type="molecule type" value="Genomic_DNA"/>
</dbReference>